<comment type="catalytic activity">
    <reaction evidence="1 4">
        <text>a myo-inositol phosphate + H2O = myo-inositol + phosphate</text>
        <dbReference type="Rhea" id="RHEA:24056"/>
        <dbReference type="ChEBI" id="CHEBI:15377"/>
        <dbReference type="ChEBI" id="CHEBI:17268"/>
        <dbReference type="ChEBI" id="CHEBI:43474"/>
        <dbReference type="ChEBI" id="CHEBI:84139"/>
        <dbReference type="EC" id="3.1.3.25"/>
    </reaction>
</comment>
<dbReference type="GO" id="GO:0008934">
    <property type="term" value="F:inositol monophosphate 1-phosphatase activity"/>
    <property type="evidence" value="ECO:0007669"/>
    <property type="project" value="InterPro"/>
</dbReference>
<accession>A0A4R1KAA5</accession>
<dbReference type="SUPFAM" id="SSF56655">
    <property type="entry name" value="Carbohydrate phosphatase"/>
    <property type="match status" value="1"/>
</dbReference>
<gene>
    <name evidence="5" type="ORF">C8D98_1848</name>
</gene>
<comment type="similarity">
    <text evidence="4">Belongs to the inositol monophosphatase superfamily.</text>
</comment>
<feature type="binding site" evidence="3">
    <location>
        <position position="80"/>
    </location>
    <ligand>
        <name>Mg(2+)</name>
        <dbReference type="ChEBI" id="CHEBI:18420"/>
        <label>1</label>
        <note>catalytic</note>
    </ligand>
</feature>
<feature type="binding site" evidence="3">
    <location>
        <position position="62"/>
    </location>
    <ligand>
        <name>Mg(2+)</name>
        <dbReference type="ChEBI" id="CHEBI:18420"/>
        <label>1</label>
        <note>catalytic</note>
    </ligand>
</feature>
<evidence type="ECO:0000256" key="2">
    <source>
        <dbReference type="ARBA" id="ARBA00001946"/>
    </source>
</evidence>
<dbReference type="InterPro" id="IPR033942">
    <property type="entry name" value="IMPase"/>
</dbReference>
<keyword evidence="3 4" id="KW-0479">Metal-binding</keyword>
<name>A0A4R1KAA5_9BACT</name>
<sequence>MLSKIEKAVLKAGEHLLKGFNGTKEVSLKGKIDLVTQYDVEVERILLNELSFMGGEYGFVAEESAAGRTEKKKAVYIDPIDGTTNFVHGFPFCCISVGVYNGSEGEYGIVYNPVMNELFKAEAGGGAFLNGERIHCSVKTRAVDCLTATGFPYGIAEGKGGDILKILERILANTRGIRRAGSAALDLCYTARGVFDAYYEFNLSPWDIAGGAVIAREAGCVVSGMKQGESPDLYEKFILAASEGVHGEFLSIIKNI</sequence>
<dbReference type="PRINTS" id="PR00377">
    <property type="entry name" value="IMPHPHTASES"/>
</dbReference>
<comment type="cofactor">
    <cofactor evidence="2 3 4">
        <name>Mg(2+)</name>
        <dbReference type="ChEBI" id="CHEBI:18420"/>
    </cofactor>
</comment>
<dbReference type="PANTHER" id="PTHR20854">
    <property type="entry name" value="INOSITOL MONOPHOSPHATASE"/>
    <property type="match status" value="1"/>
</dbReference>
<dbReference type="EMBL" id="SMGG01000004">
    <property type="protein sequence ID" value="TCK60967.1"/>
    <property type="molecule type" value="Genomic_DNA"/>
</dbReference>
<dbReference type="GO" id="GO:0006020">
    <property type="term" value="P:inositol metabolic process"/>
    <property type="evidence" value="ECO:0007669"/>
    <property type="project" value="TreeGrafter"/>
</dbReference>
<dbReference type="GO" id="GO:0007165">
    <property type="term" value="P:signal transduction"/>
    <property type="evidence" value="ECO:0007669"/>
    <property type="project" value="TreeGrafter"/>
</dbReference>
<dbReference type="EC" id="3.1.3.25" evidence="4"/>
<evidence type="ECO:0000313" key="5">
    <source>
        <dbReference type="EMBL" id="TCK60967.1"/>
    </source>
</evidence>
<dbReference type="CDD" id="cd01639">
    <property type="entry name" value="IMPase"/>
    <property type="match status" value="1"/>
</dbReference>
<evidence type="ECO:0000256" key="3">
    <source>
        <dbReference type="PIRSR" id="PIRSR600760-2"/>
    </source>
</evidence>
<dbReference type="InterPro" id="IPR000760">
    <property type="entry name" value="Inositol_monophosphatase-like"/>
</dbReference>
<evidence type="ECO:0000256" key="4">
    <source>
        <dbReference type="RuleBase" id="RU364068"/>
    </source>
</evidence>
<dbReference type="PANTHER" id="PTHR20854:SF4">
    <property type="entry name" value="INOSITOL-1-MONOPHOSPHATASE-RELATED"/>
    <property type="match status" value="1"/>
</dbReference>
<feature type="binding site" evidence="3">
    <location>
        <position position="78"/>
    </location>
    <ligand>
        <name>Mg(2+)</name>
        <dbReference type="ChEBI" id="CHEBI:18420"/>
        <label>1</label>
        <note>catalytic</note>
    </ligand>
</feature>
<keyword evidence="6" id="KW-1185">Reference proteome</keyword>
<keyword evidence="3 4" id="KW-0460">Magnesium</keyword>
<dbReference type="Pfam" id="PF00459">
    <property type="entry name" value="Inositol_P"/>
    <property type="match status" value="1"/>
</dbReference>
<evidence type="ECO:0000313" key="6">
    <source>
        <dbReference type="Proteomes" id="UP000294614"/>
    </source>
</evidence>
<keyword evidence="4" id="KW-0378">Hydrolase</keyword>
<evidence type="ECO:0000256" key="1">
    <source>
        <dbReference type="ARBA" id="ARBA00001033"/>
    </source>
</evidence>
<dbReference type="Gene3D" id="3.30.540.10">
    <property type="entry name" value="Fructose-1,6-Bisphosphatase, subunit A, domain 1"/>
    <property type="match status" value="1"/>
</dbReference>
<dbReference type="AlphaFoldDB" id="A0A4R1KAA5"/>
<reference evidence="5 6" key="1">
    <citation type="submission" date="2019-03" db="EMBL/GenBank/DDBJ databases">
        <title>Genomic Encyclopedia of Type Strains, Phase IV (KMG-IV): sequencing the most valuable type-strain genomes for metagenomic binning, comparative biology and taxonomic classification.</title>
        <authorList>
            <person name="Goeker M."/>
        </authorList>
    </citation>
    <scope>NUCLEOTIDE SEQUENCE [LARGE SCALE GENOMIC DNA]</scope>
    <source>
        <strain evidence="5 6">DSM 24984</strain>
    </source>
</reference>
<feature type="binding site" evidence="3">
    <location>
        <position position="207"/>
    </location>
    <ligand>
        <name>Mg(2+)</name>
        <dbReference type="ChEBI" id="CHEBI:18420"/>
        <label>1</label>
        <note>catalytic</note>
    </ligand>
</feature>
<feature type="binding site" evidence="3">
    <location>
        <position position="81"/>
    </location>
    <ligand>
        <name>Mg(2+)</name>
        <dbReference type="ChEBI" id="CHEBI:18420"/>
        <label>1</label>
        <note>catalytic</note>
    </ligand>
</feature>
<dbReference type="RefSeq" id="WP_132873823.1">
    <property type="nucleotide sequence ID" value="NZ_JAJUHT010000001.1"/>
</dbReference>
<protein>
    <recommendedName>
        <fullName evidence="4">Inositol-1-monophosphatase</fullName>
        <ecNumber evidence="4">3.1.3.25</ecNumber>
    </recommendedName>
</protein>
<dbReference type="GO" id="GO:0046872">
    <property type="term" value="F:metal ion binding"/>
    <property type="evidence" value="ECO:0007669"/>
    <property type="project" value="UniProtKB-KW"/>
</dbReference>
<organism evidence="5 6">
    <name type="scientific">Seleniivibrio woodruffii</name>
    <dbReference type="NCBI Taxonomy" id="1078050"/>
    <lineage>
        <taxon>Bacteria</taxon>
        <taxon>Pseudomonadati</taxon>
        <taxon>Deferribacterota</taxon>
        <taxon>Deferribacteres</taxon>
        <taxon>Deferribacterales</taxon>
        <taxon>Geovibrionaceae</taxon>
        <taxon>Seleniivibrio</taxon>
    </lineage>
</organism>
<dbReference type="Proteomes" id="UP000294614">
    <property type="component" value="Unassembled WGS sequence"/>
</dbReference>
<proteinExistence type="inferred from homology"/>
<dbReference type="OrthoDB" id="9772456at2"/>
<dbReference type="Gene3D" id="3.40.190.80">
    <property type="match status" value="1"/>
</dbReference>
<comment type="caution">
    <text evidence="5">The sequence shown here is derived from an EMBL/GenBank/DDBJ whole genome shotgun (WGS) entry which is preliminary data.</text>
</comment>